<dbReference type="Pfam" id="PF03514">
    <property type="entry name" value="GRAS"/>
    <property type="match status" value="1"/>
</dbReference>
<dbReference type="PROSITE" id="PS50985">
    <property type="entry name" value="GRAS"/>
    <property type="match status" value="1"/>
</dbReference>
<evidence type="ECO:0000256" key="2">
    <source>
        <dbReference type="ARBA" id="ARBA00023015"/>
    </source>
</evidence>
<evidence type="ECO:0000256" key="3">
    <source>
        <dbReference type="ARBA" id="ARBA00023163"/>
    </source>
</evidence>
<evidence type="ECO:0000313" key="6">
    <source>
        <dbReference type="EMBL" id="KAK7287215.1"/>
    </source>
</evidence>
<reference evidence="6 7" key="1">
    <citation type="submission" date="2024-01" db="EMBL/GenBank/DDBJ databases">
        <title>The genomes of 5 underutilized Papilionoideae crops provide insights into root nodulation and disease resistanc.</title>
        <authorList>
            <person name="Yuan L."/>
        </authorList>
    </citation>
    <scope>NUCLEOTIDE SEQUENCE [LARGE SCALE GENOMIC DNA]</scope>
    <source>
        <strain evidence="6">ZHUSHIDOU_FW_LH</strain>
        <tissue evidence="6">Leaf</tissue>
    </source>
</reference>
<dbReference type="Proteomes" id="UP001372338">
    <property type="component" value="Unassembled WGS sequence"/>
</dbReference>
<dbReference type="GO" id="GO:0005634">
    <property type="term" value="C:nucleus"/>
    <property type="evidence" value="ECO:0007669"/>
    <property type="project" value="UniProtKB-SubCell"/>
</dbReference>
<evidence type="ECO:0000313" key="7">
    <source>
        <dbReference type="Proteomes" id="UP001372338"/>
    </source>
</evidence>
<name>A0AAN9IVK8_CROPI</name>
<protein>
    <submittedName>
        <fullName evidence="6">Uncharacterized protein</fullName>
    </submittedName>
</protein>
<keyword evidence="2" id="KW-0805">Transcription regulation</keyword>
<dbReference type="PANTHER" id="PTHR31636">
    <property type="entry name" value="OSJNBA0084A10.13 PROTEIN-RELATED"/>
    <property type="match status" value="1"/>
</dbReference>
<evidence type="ECO:0000256" key="4">
    <source>
        <dbReference type="ARBA" id="ARBA00023242"/>
    </source>
</evidence>
<evidence type="ECO:0000256" key="1">
    <source>
        <dbReference type="ARBA" id="ARBA00004123"/>
    </source>
</evidence>
<comment type="subcellular location">
    <subcellularLocation>
        <location evidence="1">Nucleus</location>
    </subcellularLocation>
</comment>
<proteinExistence type="inferred from homology"/>
<dbReference type="AlphaFoldDB" id="A0AAN9IVK8"/>
<comment type="caution">
    <text evidence="6">The sequence shown here is derived from an EMBL/GenBank/DDBJ whole genome shotgun (WGS) entry which is preliminary data.</text>
</comment>
<keyword evidence="7" id="KW-1185">Reference proteome</keyword>
<sequence length="546" mass="61729">MPPEAPHQSPWSFYEDMDSNFDQFSEPYVFTMNDHVGDCELTSLFNTLEDTTYNSKICSIPFPSSTTMFTNDHILYPMTDEELENLQLPSLMEDFPMELDSFDPIPYSYVVGIQSHDGYQEESEGSFPSQNFSSEIEDAWSPTTSMKSELTSIQPTLTLPKEDTEIANQVSLPHLLEAFGEAMEQGEKSLAEVILRCISQKVGLLGESLERLSFYLTQEVTNHHGDYLKGEALKNFGSALRAFYQGMPNGKVAHFAAISSILEAIPQDCDVIHIFDFDIEEGLQWPPLFEAIANLNKTLILTSIKWNGDESSECVSSLRSFEETRRQLLEHARSCGLMLKKVEEKGVEEVVFEIKKMNKRGGRKEFLAFNCMVGLPHMGRVRSRREVMEFLRVAKDLIKSSGSKGIITFGDGDACEKLKNSLNFKSFFDGHLVHYLALLESIESHFTTQFSEARSVMELLFVAPYISSLAWLKNWEDMKSDSHLLQAEVGLALEGCRLSKNILMEISEVLRGNEGSYQTRIEGQNGNELVLEYKGTQLVRVSTWGN</sequence>
<comment type="caution">
    <text evidence="5">Lacks conserved residue(s) required for the propagation of feature annotation.</text>
</comment>
<comment type="similarity">
    <text evidence="5">Belongs to the GRAS family.</text>
</comment>
<feature type="region of interest" description="SAW" evidence="5">
    <location>
        <begin position="470"/>
        <end position="545"/>
    </location>
</feature>
<evidence type="ECO:0000256" key="5">
    <source>
        <dbReference type="PROSITE-ProRule" id="PRU01191"/>
    </source>
</evidence>
<keyword evidence="3" id="KW-0804">Transcription</keyword>
<gene>
    <name evidence="6" type="ORF">RIF29_00351</name>
</gene>
<organism evidence="6 7">
    <name type="scientific">Crotalaria pallida</name>
    <name type="common">Smooth rattlebox</name>
    <name type="synonym">Crotalaria striata</name>
    <dbReference type="NCBI Taxonomy" id="3830"/>
    <lineage>
        <taxon>Eukaryota</taxon>
        <taxon>Viridiplantae</taxon>
        <taxon>Streptophyta</taxon>
        <taxon>Embryophyta</taxon>
        <taxon>Tracheophyta</taxon>
        <taxon>Spermatophyta</taxon>
        <taxon>Magnoliopsida</taxon>
        <taxon>eudicotyledons</taxon>
        <taxon>Gunneridae</taxon>
        <taxon>Pentapetalae</taxon>
        <taxon>rosids</taxon>
        <taxon>fabids</taxon>
        <taxon>Fabales</taxon>
        <taxon>Fabaceae</taxon>
        <taxon>Papilionoideae</taxon>
        <taxon>50 kb inversion clade</taxon>
        <taxon>genistoids sensu lato</taxon>
        <taxon>core genistoids</taxon>
        <taxon>Crotalarieae</taxon>
        <taxon>Crotalaria</taxon>
    </lineage>
</organism>
<dbReference type="InterPro" id="IPR005202">
    <property type="entry name" value="TF_GRAS"/>
</dbReference>
<dbReference type="EMBL" id="JAYWIO010000001">
    <property type="protein sequence ID" value="KAK7287215.1"/>
    <property type="molecule type" value="Genomic_DNA"/>
</dbReference>
<keyword evidence="4" id="KW-0539">Nucleus</keyword>
<accession>A0AAN9IVK8</accession>